<keyword evidence="6 8" id="KW-0342">GTP-binding</keyword>
<keyword evidence="1 8" id="KW-0963">Cytoplasm</keyword>
<comment type="caution">
    <text evidence="8">Lacks conserved residue(s) required for the propagation of feature annotation.</text>
</comment>
<evidence type="ECO:0000256" key="8">
    <source>
        <dbReference type="HAMAP-Rule" id="MF_00316"/>
    </source>
</evidence>
<feature type="binding site" evidence="8">
    <location>
        <position position="20"/>
    </location>
    <ligand>
        <name>GTP</name>
        <dbReference type="ChEBI" id="CHEBI:37565"/>
    </ligand>
</feature>
<dbReference type="Pfam" id="PF12804">
    <property type="entry name" value="NTP_transf_3"/>
    <property type="match status" value="1"/>
</dbReference>
<dbReference type="KEGG" id="vhl:BME96_10015"/>
<evidence type="ECO:0000256" key="1">
    <source>
        <dbReference type="ARBA" id="ARBA00022490"/>
    </source>
</evidence>
<evidence type="ECO:0000256" key="7">
    <source>
        <dbReference type="ARBA" id="ARBA00023150"/>
    </source>
</evidence>
<organism evidence="10 11">
    <name type="scientific">Virgibacillus halodenitrificans</name>
    <name type="common">Bacillus halodenitrificans</name>
    <dbReference type="NCBI Taxonomy" id="1482"/>
    <lineage>
        <taxon>Bacteria</taxon>
        <taxon>Bacillati</taxon>
        <taxon>Bacillota</taxon>
        <taxon>Bacilli</taxon>
        <taxon>Bacillales</taxon>
        <taxon>Bacillaceae</taxon>
        <taxon>Virgibacillus</taxon>
    </lineage>
</organism>
<dbReference type="InterPro" id="IPR025877">
    <property type="entry name" value="MobA-like_NTP_Trfase"/>
</dbReference>
<dbReference type="RefSeq" id="WP_071649009.1">
    <property type="nucleotide sequence ID" value="NZ_CP017962.1"/>
</dbReference>
<keyword evidence="2 8" id="KW-0808">Transferase</keyword>
<dbReference type="GO" id="GO:0046872">
    <property type="term" value="F:metal ion binding"/>
    <property type="evidence" value="ECO:0007669"/>
    <property type="project" value="UniProtKB-KW"/>
</dbReference>
<feature type="domain" description="MobA-like NTP transferase" evidence="9">
    <location>
        <begin position="5"/>
        <end position="149"/>
    </location>
</feature>
<feature type="binding site" evidence="8">
    <location>
        <position position="94"/>
    </location>
    <ligand>
        <name>GTP</name>
        <dbReference type="ChEBI" id="CHEBI:37565"/>
    </ligand>
</feature>
<evidence type="ECO:0000256" key="6">
    <source>
        <dbReference type="ARBA" id="ARBA00023134"/>
    </source>
</evidence>
<keyword evidence="5 8" id="KW-0460">Magnesium</keyword>
<dbReference type="AlphaFoldDB" id="A0AAC9NKF7"/>
<keyword evidence="10" id="KW-0548">Nucleotidyltransferase</keyword>
<dbReference type="SUPFAM" id="SSF53448">
    <property type="entry name" value="Nucleotide-diphospho-sugar transferases"/>
    <property type="match status" value="1"/>
</dbReference>
<dbReference type="GO" id="GO:0061603">
    <property type="term" value="F:molybdenum cofactor guanylyltransferase activity"/>
    <property type="evidence" value="ECO:0007669"/>
    <property type="project" value="UniProtKB-EC"/>
</dbReference>
<reference evidence="10 11" key="1">
    <citation type="submission" date="2016-11" db="EMBL/GenBank/DDBJ databases">
        <title>Complete genome sequencing of Virgibacillus halodenitrificans PDB-F2.</title>
        <authorList>
            <person name="Sun Z."/>
            <person name="Zhou Y."/>
            <person name="Li H."/>
        </authorList>
    </citation>
    <scope>NUCLEOTIDE SEQUENCE [LARGE SCALE GENOMIC DNA]</scope>
    <source>
        <strain evidence="10 11">PDB-F2</strain>
    </source>
</reference>
<proteinExistence type="inferred from homology"/>
<evidence type="ECO:0000256" key="4">
    <source>
        <dbReference type="ARBA" id="ARBA00022741"/>
    </source>
</evidence>
<feature type="binding site" evidence="8">
    <location>
        <position position="65"/>
    </location>
    <ligand>
        <name>GTP</name>
        <dbReference type="ChEBI" id="CHEBI:37565"/>
    </ligand>
</feature>
<dbReference type="InterPro" id="IPR029044">
    <property type="entry name" value="Nucleotide-diphossugar_trans"/>
</dbReference>
<accession>A0AAC9NKF7</accession>
<dbReference type="PANTHER" id="PTHR19136">
    <property type="entry name" value="MOLYBDENUM COFACTOR GUANYLYLTRANSFERASE"/>
    <property type="match status" value="1"/>
</dbReference>
<dbReference type="GO" id="GO:0005525">
    <property type="term" value="F:GTP binding"/>
    <property type="evidence" value="ECO:0007669"/>
    <property type="project" value="UniProtKB-UniRule"/>
</dbReference>
<evidence type="ECO:0000256" key="3">
    <source>
        <dbReference type="ARBA" id="ARBA00022723"/>
    </source>
</evidence>
<dbReference type="EC" id="2.7.7.77" evidence="8"/>
<dbReference type="PANTHER" id="PTHR19136:SF81">
    <property type="entry name" value="MOLYBDENUM COFACTOR GUANYLYLTRANSFERASE"/>
    <property type="match status" value="1"/>
</dbReference>
<dbReference type="GO" id="GO:0005737">
    <property type="term" value="C:cytoplasm"/>
    <property type="evidence" value="ECO:0007669"/>
    <property type="project" value="UniProtKB-SubCell"/>
</dbReference>
<evidence type="ECO:0000313" key="10">
    <source>
        <dbReference type="EMBL" id="APC48487.1"/>
    </source>
</evidence>
<dbReference type="Proteomes" id="UP000182945">
    <property type="component" value="Chromosome"/>
</dbReference>
<feature type="binding site" evidence="8">
    <location>
        <position position="94"/>
    </location>
    <ligand>
        <name>Mg(2+)</name>
        <dbReference type="ChEBI" id="CHEBI:18420"/>
    </ligand>
</feature>
<dbReference type="EMBL" id="CP017962">
    <property type="protein sequence ID" value="APC48487.1"/>
    <property type="molecule type" value="Genomic_DNA"/>
</dbReference>
<keyword evidence="7 8" id="KW-0501">Molybdenum cofactor biosynthesis</keyword>
<keyword evidence="4 8" id="KW-0547">Nucleotide-binding</keyword>
<feature type="binding site" evidence="8">
    <location>
        <begin position="8"/>
        <end position="10"/>
    </location>
    <ligand>
        <name>GTP</name>
        <dbReference type="ChEBI" id="CHEBI:37565"/>
    </ligand>
</feature>
<evidence type="ECO:0000259" key="9">
    <source>
        <dbReference type="Pfam" id="PF12804"/>
    </source>
</evidence>
<dbReference type="CDD" id="cd02503">
    <property type="entry name" value="MobA"/>
    <property type="match status" value="1"/>
</dbReference>
<dbReference type="GeneID" id="71514728"/>
<comment type="subcellular location">
    <subcellularLocation>
        <location evidence="8">Cytoplasm</location>
    </subcellularLocation>
</comment>
<comment type="domain">
    <text evidence="8">The N-terminal domain determines nucleotide recognition and specific binding, while the C-terminal domain determines the specific binding to the target protein.</text>
</comment>
<evidence type="ECO:0000256" key="2">
    <source>
        <dbReference type="ARBA" id="ARBA00022679"/>
    </source>
</evidence>
<dbReference type="GO" id="GO:0006777">
    <property type="term" value="P:Mo-molybdopterin cofactor biosynthetic process"/>
    <property type="evidence" value="ECO:0007669"/>
    <property type="project" value="UniProtKB-KW"/>
</dbReference>
<comment type="catalytic activity">
    <reaction evidence="8">
        <text>Mo-molybdopterin + GTP + H(+) = Mo-molybdopterin guanine dinucleotide + diphosphate</text>
        <dbReference type="Rhea" id="RHEA:34243"/>
        <dbReference type="ChEBI" id="CHEBI:15378"/>
        <dbReference type="ChEBI" id="CHEBI:33019"/>
        <dbReference type="ChEBI" id="CHEBI:37565"/>
        <dbReference type="ChEBI" id="CHEBI:71302"/>
        <dbReference type="ChEBI" id="CHEBI:71310"/>
        <dbReference type="EC" id="2.7.7.77"/>
    </reaction>
</comment>
<sequence>MLKQGIILAGGKSSRMGTNKSLLPLGGKTSIEHIFNEMSLFTDEITIVANDPILYRFLNTDIVADRYTGKGPLAGLESAMYYKKADLYFVAACDMPFVNKSVYDWLQKQISHYSAAVPIFNEKTHPLAGVYKREVLLKVQEQLAQNNLRMKSFFEHIDIKYVEDYNGIPKGVLEKHFFNMNHPDQYREAKLF</sequence>
<comment type="function">
    <text evidence="8">Transfers a GMP moiety from GTP to Mo-molybdopterin (Mo-MPT) cofactor (Moco or molybdenum cofactor) to form Mo-molybdopterin guanine dinucleotide (Mo-MGD) cofactor.</text>
</comment>
<dbReference type="Gene3D" id="3.90.550.10">
    <property type="entry name" value="Spore Coat Polysaccharide Biosynthesis Protein SpsA, Chain A"/>
    <property type="match status" value="1"/>
</dbReference>
<protein>
    <recommendedName>
        <fullName evidence="8">Probable molybdenum cofactor guanylyltransferase</fullName>
        <shortName evidence="8">MoCo guanylyltransferase</shortName>
        <ecNumber evidence="8">2.7.7.77</ecNumber>
    </recommendedName>
    <alternativeName>
        <fullName evidence="8">GTP:molybdopterin guanylyltransferase</fullName>
    </alternativeName>
    <alternativeName>
        <fullName evidence="8">Mo-MPT guanylyltransferase</fullName>
    </alternativeName>
    <alternativeName>
        <fullName evidence="8">Molybdopterin guanylyltransferase</fullName>
    </alternativeName>
    <alternativeName>
        <fullName evidence="8">Molybdopterin-guanine dinucleotide synthase</fullName>
        <shortName evidence="8">MGD synthase</shortName>
    </alternativeName>
</protein>
<comment type="cofactor">
    <cofactor evidence="8">
        <name>Mg(2+)</name>
        <dbReference type="ChEBI" id="CHEBI:18420"/>
    </cofactor>
</comment>
<dbReference type="InterPro" id="IPR013482">
    <property type="entry name" value="Molybde_CF_guanTrfase"/>
</dbReference>
<evidence type="ECO:0000256" key="5">
    <source>
        <dbReference type="ARBA" id="ARBA00022842"/>
    </source>
</evidence>
<evidence type="ECO:0000313" key="11">
    <source>
        <dbReference type="Proteomes" id="UP000182945"/>
    </source>
</evidence>
<gene>
    <name evidence="8" type="primary">mobA</name>
    <name evidence="10" type="ORF">BME96_10015</name>
</gene>
<comment type="similarity">
    <text evidence="8">Belongs to the MobA family.</text>
</comment>
<dbReference type="HAMAP" id="MF_00316">
    <property type="entry name" value="MobA"/>
    <property type="match status" value="1"/>
</dbReference>
<name>A0AAC9NKF7_VIRHA</name>
<keyword evidence="3 8" id="KW-0479">Metal-binding</keyword>